<reference evidence="2" key="1">
    <citation type="submission" date="2020-10" db="EMBL/GenBank/DDBJ databases">
        <authorList>
            <person name="Gilroy R."/>
        </authorList>
    </citation>
    <scope>NUCLEOTIDE SEQUENCE</scope>
    <source>
        <strain evidence="2">USAMLcec3-3695</strain>
    </source>
</reference>
<evidence type="ECO:0000256" key="1">
    <source>
        <dbReference type="SAM" id="MobiDB-lite"/>
    </source>
</evidence>
<proteinExistence type="predicted"/>
<accession>A0A9D1M9A8</accession>
<feature type="compositionally biased region" description="Basic and acidic residues" evidence="1">
    <location>
        <begin position="19"/>
        <end position="32"/>
    </location>
</feature>
<gene>
    <name evidence="2" type="ORF">IAA61_00135</name>
</gene>
<dbReference type="AlphaFoldDB" id="A0A9D1M9A8"/>
<dbReference type="Pfam" id="PF25209">
    <property type="entry name" value="Phage_capsid_4"/>
    <property type="match status" value="1"/>
</dbReference>
<comment type="caution">
    <text evidence="2">The sequence shown here is derived from an EMBL/GenBank/DDBJ whole genome shotgun (WGS) entry which is preliminary data.</text>
</comment>
<organism evidence="2 3">
    <name type="scientific">Candidatus Ornithomonoglobus merdipullorum</name>
    <dbReference type="NCBI Taxonomy" id="2840895"/>
    <lineage>
        <taxon>Bacteria</taxon>
        <taxon>Bacillati</taxon>
        <taxon>Bacillota</taxon>
        <taxon>Clostridia</taxon>
        <taxon>Candidatus Ornithomonoglobus</taxon>
    </lineage>
</organism>
<sequence>MNEILEALKRQRELVDRARAENRDMTPDEIREFNAAQSVIDEFERQECEDTGKKKRKTAAKKPASGDEEDNEDEEEEKDPEKRSMDNTRAQAVKIINICRHFGVDPTSYIERGLTPQQVSAEIVNEQMRTAPPLNTGIYITEDHRDKLHRAMVDGLLLRGGSSIENPAEGSNNYRGTSLREMAIECMSNENSSVDYRHMDTERFLSALQRDFYNPESFFPAIMDEVVKKSYVEGLKKANVSFDKFVRFGSLPNFKKTTNHEYIMSLGGRLERVPENGELKAYVPQDVAMPERQLDTFGRQFTMSRKAFIDDDIGLLTTMPRRYAAMSMRTQNEAVYDILLNNNKIFDGKTLFSAARKNTLTTGTDITLEAIQKMILMIGLQKDAAGNQLALVPDLFIVPLGLGVKVNTILRSQTINTTDNTQAANPYYGANFTVVEDVTLNGMVEEGSAIPWFMGVNREFMQVDYLNGQREATIRRSEKPGTLGFIWDVYFDFGVSMLHPEAICRNPGVKITVE</sequence>
<evidence type="ECO:0000313" key="3">
    <source>
        <dbReference type="Proteomes" id="UP000824109"/>
    </source>
</evidence>
<protein>
    <submittedName>
        <fullName evidence="2">Uncharacterized protein</fullName>
    </submittedName>
</protein>
<dbReference type="EMBL" id="DVNB01000002">
    <property type="protein sequence ID" value="HIU56200.1"/>
    <property type="molecule type" value="Genomic_DNA"/>
</dbReference>
<feature type="region of interest" description="Disordered" evidence="1">
    <location>
        <begin position="19"/>
        <end position="88"/>
    </location>
</feature>
<dbReference type="Proteomes" id="UP000824109">
    <property type="component" value="Unassembled WGS sequence"/>
</dbReference>
<evidence type="ECO:0000313" key="2">
    <source>
        <dbReference type="EMBL" id="HIU56200.1"/>
    </source>
</evidence>
<feature type="compositionally biased region" description="Basic and acidic residues" evidence="1">
    <location>
        <begin position="42"/>
        <end position="52"/>
    </location>
</feature>
<feature type="compositionally biased region" description="Acidic residues" evidence="1">
    <location>
        <begin position="66"/>
        <end position="78"/>
    </location>
</feature>
<name>A0A9D1M9A8_9FIRM</name>
<reference evidence="2" key="2">
    <citation type="journal article" date="2021" name="PeerJ">
        <title>Extensive microbial diversity within the chicken gut microbiome revealed by metagenomics and culture.</title>
        <authorList>
            <person name="Gilroy R."/>
            <person name="Ravi A."/>
            <person name="Getino M."/>
            <person name="Pursley I."/>
            <person name="Horton D.L."/>
            <person name="Alikhan N.F."/>
            <person name="Baker D."/>
            <person name="Gharbi K."/>
            <person name="Hall N."/>
            <person name="Watson M."/>
            <person name="Adriaenssens E.M."/>
            <person name="Foster-Nyarko E."/>
            <person name="Jarju S."/>
            <person name="Secka A."/>
            <person name="Antonio M."/>
            <person name="Oren A."/>
            <person name="Chaudhuri R.R."/>
            <person name="La Ragione R."/>
            <person name="Hildebrand F."/>
            <person name="Pallen M.J."/>
        </authorList>
    </citation>
    <scope>NUCLEOTIDE SEQUENCE</scope>
    <source>
        <strain evidence="2">USAMLcec3-3695</strain>
    </source>
</reference>